<dbReference type="Gene3D" id="3.30.160.60">
    <property type="entry name" value="Classic Zinc Finger"/>
    <property type="match status" value="3"/>
</dbReference>
<gene>
    <name evidence="17" type="ORF">PHYPO_G00011930</name>
</gene>
<dbReference type="EMBL" id="VFJC01000011">
    <property type="protein sequence ID" value="KAB5561910.1"/>
    <property type="molecule type" value="Genomic_DNA"/>
</dbReference>
<keyword evidence="10" id="KW-0539">Nucleus</keyword>
<dbReference type="InterPro" id="IPR050589">
    <property type="entry name" value="Ikaros_C2H2-ZF"/>
</dbReference>
<accession>A0A5N5N2Y9</accession>
<feature type="domain" description="C2H2-type" evidence="16">
    <location>
        <begin position="203"/>
        <end position="226"/>
    </location>
</feature>
<evidence type="ECO:0000256" key="7">
    <source>
        <dbReference type="ARBA" id="ARBA00023015"/>
    </source>
</evidence>
<evidence type="ECO:0000256" key="8">
    <source>
        <dbReference type="ARBA" id="ARBA00023125"/>
    </source>
</evidence>
<dbReference type="GO" id="GO:0008270">
    <property type="term" value="F:zinc ion binding"/>
    <property type="evidence" value="ECO:0007669"/>
    <property type="project" value="UniProtKB-KW"/>
</dbReference>
<dbReference type="SUPFAM" id="SSF57667">
    <property type="entry name" value="beta-beta-alpha zinc fingers"/>
    <property type="match status" value="3"/>
</dbReference>
<dbReference type="Proteomes" id="UP000327468">
    <property type="component" value="Chromosome 10"/>
</dbReference>
<evidence type="ECO:0000256" key="10">
    <source>
        <dbReference type="ARBA" id="ARBA00023242"/>
    </source>
</evidence>
<dbReference type="InterPro" id="IPR013087">
    <property type="entry name" value="Znf_C2H2_type"/>
</dbReference>
<keyword evidence="7" id="KW-0805">Transcription regulation</keyword>
<dbReference type="InterPro" id="IPR036236">
    <property type="entry name" value="Znf_C2H2_sf"/>
</dbReference>
<evidence type="ECO:0000256" key="3">
    <source>
        <dbReference type="ARBA" id="ARBA00022723"/>
    </source>
</evidence>
<feature type="region of interest" description="Disordered" evidence="15">
    <location>
        <begin position="320"/>
        <end position="339"/>
    </location>
</feature>
<feature type="compositionally biased region" description="Polar residues" evidence="15">
    <location>
        <begin position="377"/>
        <end position="399"/>
    </location>
</feature>
<sequence length="459" mass="51448">MHSRSALPGKCSLLFWLARISIIRDGEIFRCLLGYLIEFIPRGLSVYFLFCFTETRLSERQEPVLIFPMGEEKPETLDFVKDFQEYLSQQTQHVNMISGSVSGVKDTEDVPTDLGHNGLDHPPVDISLEDGSNMLVDGFERTYDGKLKCRYCNYATRGTARLIEHIRIHTGEKPHRCHLCPFASAYERHLEAHMRSHTGEKPYKCELCAFRCSDRSNLSHHRRRRHKILPSKGTRSAPPSHRRTISALSKRGGAFAYGRRILVDLGLHRKNDTDDNVGASDERSNLHSPYVSLAAKDVEKTNDLEHNPLNQLSALAGQLSSLPSETPASPGADSLPEEKPSFLIQPSAAISSNVTCPIVTLTSTPDIRDAAHGGQCSDRTSTPSNSGTNSQPGTPNPSHEPQLLQHCPHCHIYFPDNVLYTIHMGCHGYENPFQCNICGHRCRNRYDFACHFARGQHKQ</sequence>
<dbReference type="FunFam" id="3.30.160.60:FF:000924">
    <property type="entry name" value="IKAROS family zinc finger 5"/>
    <property type="match status" value="1"/>
</dbReference>
<comment type="caution">
    <text evidence="17">The sequence shown here is derived from an EMBL/GenBank/DDBJ whole genome shotgun (WGS) entry which is preliminary data.</text>
</comment>
<dbReference type="PANTHER" id="PTHR24404:SF55">
    <property type="entry name" value="ZINC FINGER PROTEIN PEGASUS"/>
    <property type="match status" value="1"/>
</dbReference>
<proteinExistence type="inferred from homology"/>
<keyword evidence="3" id="KW-0479">Metal-binding</keyword>
<dbReference type="PANTHER" id="PTHR24404">
    <property type="entry name" value="ZINC FINGER PROTEIN"/>
    <property type="match status" value="1"/>
</dbReference>
<evidence type="ECO:0000256" key="15">
    <source>
        <dbReference type="SAM" id="MobiDB-lite"/>
    </source>
</evidence>
<dbReference type="GO" id="GO:0000978">
    <property type="term" value="F:RNA polymerase II cis-regulatory region sequence-specific DNA binding"/>
    <property type="evidence" value="ECO:0007669"/>
    <property type="project" value="TreeGrafter"/>
</dbReference>
<evidence type="ECO:0000256" key="4">
    <source>
        <dbReference type="ARBA" id="ARBA00022737"/>
    </source>
</evidence>
<keyword evidence="8" id="KW-0238">DNA-binding</keyword>
<name>A0A5N5N2Y9_PANHP</name>
<comment type="similarity">
    <text evidence="11">Belongs to the Ikaros C2H2-type zinc-finger protein family.</text>
</comment>
<keyword evidence="2" id="KW-0678">Repressor</keyword>
<feature type="region of interest" description="Disordered" evidence="15">
    <location>
        <begin position="227"/>
        <end position="248"/>
    </location>
</feature>
<evidence type="ECO:0000256" key="14">
    <source>
        <dbReference type="PROSITE-ProRule" id="PRU00042"/>
    </source>
</evidence>
<dbReference type="FunFam" id="3.30.160.60:FF:000402">
    <property type="entry name" value="IKAROS family zinc finger 5"/>
    <property type="match status" value="1"/>
</dbReference>
<organism evidence="17 18">
    <name type="scientific">Pangasianodon hypophthalmus</name>
    <name type="common">Striped catfish</name>
    <name type="synonym">Helicophagus hypophthalmus</name>
    <dbReference type="NCBI Taxonomy" id="310915"/>
    <lineage>
        <taxon>Eukaryota</taxon>
        <taxon>Metazoa</taxon>
        <taxon>Chordata</taxon>
        <taxon>Craniata</taxon>
        <taxon>Vertebrata</taxon>
        <taxon>Euteleostomi</taxon>
        <taxon>Actinopterygii</taxon>
        <taxon>Neopterygii</taxon>
        <taxon>Teleostei</taxon>
        <taxon>Ostariophysi</taxon>
        <taxon>Siluriformes</taxon>
        <taxon>Pangasiidae</taxon>
        <taxon>Pangasianodon</taxon>
    </lineage>
</organism>
<evidence type="ECO:0000313" key="17">
    <source>
        <dbReference type="EMBL" id="KAB5561910.1"/>
    </source>
</evidence>
<dbReference type="PROSITE" id="PS50157">
    <property type="entry name" value="ZINC_FINGER_C2H2_2"/>
    <property type="match status" value="3"/>
</dbReference>
<dbReference type="GO" id="GO:0005634">
    <property type="term" value="C:nucleus"/>
    <property type="evidence" value="ECO:0007669"/>
    <property type="project" value="UniProtKB-SubCell"/>
</dbReference>
<evidence type="ECO:0000256" key="12">
    <source>
        <dbReference type="ARBA" id="ARBA00040442"/>
    </source>
</evidence>
<keyword evidence="6" id="KW-0862">Zinc</keyword>
<dbReference type="AlphaFoldDB" id="A0A5N5N2Y9"/>
<evidence type="ECO:0000256" key="11">
    <source>
        <dbReference type="ARBA" id="ARBA00038390"/>
    </source>
</evidence>
<feature type="domain" description="C2H2-type" evidence="16">
    <location>
        <begin position="147"/>
        <end position="174"/>
    </location>
</feature>
<feature type="region of interest" description="Disordered" evidence="15">
    <location>
        <begin position="367"/>
        <end position="401"/>
    </location>
</feature>
<protein>
    <recommendedName>
        <fullName evidence="12">Zinc finger protein Pegasus</fullName>
    </recommendedName>
    <alternativeName>
        <fullName evidence="13">Ikaros family zinc finger protein 5</fullName>
    </alternativeName>
</protein>
<dbReference type="GO" id="GO:0003700">
    <property type="term" value="F:DNA-binding transcription factor activity"/>
    <property type="evidence" value="ECO:0007669"/>
    <property type="project" value="TreeGrafter"/>
</dbReference>
<dbReference type="FunFam" id="3.30.160.60:FF:001097">
    <property type="entry name" value="IKAROS family zinc finger 5"/>
    <property type="match status" value="1"/>
</dbReference>
<evidence type="ECO:0000256" key="9">
    <source>
        <dbReference type="ARBA" id="ARBA00023163"/>
    </source>
</evidence>
<reference evidence="17 18" key="1">
    <citation type="submission" date="2019-06" db="EMBL/GenBank/DDBJ databases">
        <title>A chromosome-scale genome assembly of the striped catfish, Pangasianodon hypophthalmus.</title>
        <authorList>
            <person name="Wen M."/>
            <person name="Zahm M."/>
            <person name="Roques C."/>
            <person name="Cabau C."/>
            <person name="Klopp C."/>
            <person name="Donnadieu C."/>
            <person name="Jouanno E."/>
            <person name="Avarre J.-C."/>
            <person name="Campet M."/>
            <person name="Ha T.T.T."/>
            <person name="Dugue R."/>
            <person name="Lampietro C."/>
            <person name="Louis A."/>
            <person name="Herpin A."/>
            <person name="Echchiki A."/>
            <person name="Berthelot C."/>
            <person name="Parey E."/>
            <person name="Roest-Crollius H."/>
            <person name="Braasch I."/>
            <person name="Postlethwait J."/>
            <person name="Bobe J."/>
            <person name="Montfort J."/>
            <person name="Bouchez O."/>
            <person name="Begum T."/>
            <person name="Schartl M."/>
            <person name="Guiguen Y."/>
        </authorList>
    </citation>
    <scope>NUCLEOTIDE SEQUENCE [LARGE SCALE GENOMIC DNA]</scope>
    <source>
        <strain evidence="17 18">Indonesia</strain>
        <tissue evidence="17">Blood</tissue>
    </source>
</reference>
<evidence type="ECO:0000259" key="16">
    <source>
        <dbReference type="PROSITE" id="PS50157"/>
    </source>
</evidence>
<feature type="domain" description="C2H2-type" evidence="16">
    <location>
        <begin position="175"/>
        <end position="202"/>
    </location>
</feature>
<keyword evidence="18" id="KW-1185">Reference proteome</keyword>
<evidence type="ECO:0000256" key="6">
    <source>
        <dbReference type="ARBA" id="ARBA00022833"/>
    </source>
</evidence>
<keyword evidence="5 14" id="KW-0863">Zinc-finger</keyword>
<dbReference type="SMART" id="SM00355">
    <property type="entry name" value="ZnF_C2H2"/>
    <property type="match status" value="5"/>
</dbReference>
<dbReference type="PROSITE" id="PS00028">
    <property type="entry name" value="ZINC_FINGER_C2H2_1"/>
    <property type="match status" value="3"/>
</dbReference>
<evidence type="ECO:0000256" key="13">
    <source>
        <dbReference type="ARBA" id="ARBA00043251"/>
    </source>
</evidence>
<evidence type="ECO:0000256" key="1">
    <source>
        <dbReference type="ARBA" id="ARBA00004123"/>
    </source>
</evidence>
<comment type="subcellular location">
    <subcellularLocation>
        <location evidence="1">Nucleus</location>
    </subcellularLocation>
</comment>
<evidence type="ECO:0000313" key="18">
    <source>
        <dbReference type="Proteomes" id="UP000327468"/>
    </source>
</evidence>
<dbReference type="GO" id="GO:0006357">
    <property type="term" value="P:regulation of transcription by RNA polymerase II"/>
    <property type="evidence" value="ECO:0007669"/>
    <property type="project" value="TreeGrafter"/>
</dbReference>
<evidence type="ECO:0000256" key="5">
    <source>
        <dbReference type="ARBA" id="ARBA00022771"/>
    </source>
</evidence>
<evidence type="ECO:0000256" key="2">
    <source>
        <dbReference type="ARBA" id="ARBA00022491"/>
    </source>
</evidence>
<keyword evidence="9" id="KW-0804">Transcription</keyword>
<keyword evidence="4" id="KW-0677">Repeat</keyword>